<protein>
    <submittedName>
        <fullName evidence="3">EF-hand domain-containing protein</fullName>
    </submittedName>
</protein>
<dbReference type="EMBL" id="CP038150">
    <property type="protein sequence ID" value="QBR00894.1"/>
    <property type="molecule type" value="Genomic_DNA"/>
</dbReference>
<accession>A0A4P7D319</accession>
<gene>
    <name evidence="3" type="ORF">E1956_26955</name>
</gene>
<keyword evidence="1" id="KW-0732">Signal</keyword>
<proteinExistence type="predicted"/>
<feature type="chain" id="PRO_5020363520" evidence="1">
    <location>
        <begin position="24"/>
        <end position="87"/>
    </location>
</feature>
<name>A0A4P7D319_9BURK</name>
<dbReference type="KEGG" id="ppai:E1956_26955"/>
<dbReference type="Gene3D" id="1.10.238.10">
    <property type="entry name" value="EF-hand"/>
    <property type="match status" value="1"/>
</dbReference>
<sequence length="87" mass="9486">MKRICLMLAAALMATSIATSAFAQDARMQQLQSRFEAANTNHDGKLTKAEAQAGMPLVAKNFDQIDATHKGYVTLDDIAQFAKKRGQ</sequence>
<evidence type="ECO:0000256" key="1">
    <source>
        <dbReference type="SAM" id="SignalP"/>
    </source>
</evidence>
<evidence type="ECO:0000313" key="4">
    <source>
        <dbReference type="Proteomes" id="UP000295727"/>
    </source>
</evidence>
<dbReference type="Proteomes" id="UP000295727">
    <property type="component" value="Chromosome 3"/>
</dbReference>
<dbReference type="AlphaFoldDB" id="A0A4P7D319"/>
<dbReference type="SUPFAM" id="SSF47473">
    <property type="entry name" value="EF-hand"/>
    <property type="match status" value="1"/>
</dbReference>
<evidence type="ECO:0000259" key="2">
    <source>
        <dbReference type="PROSITE" id="PS50222"/>
    </source>
</evidence>
<feature type="signal peptide" evidence="1">
    <location>
        <begin position="1"/>
        <end position="23"/>
    </location>
</feature>
<feature type="domain" description="EF-hand" evidence="2">
    <location>
        <begin position="26"/>
        <end position="61"/>
    </location>
</feature>
<organism evidence="3 4">
    <name type="scientific">Paraburkholderia pallida</name>
    <dbReference type="NCBI Taxonomy" id="2547399"/>
    <lineage>
        <taxon>Bacteria</taxon>
        <taxon>Pseudomonadati</taxon>
        <taxon>Pseudomonadota</taxon>
        <taxon>Betaproteobacteria</taxon>
        <taxon>Burkholderiales</taxon>
        <taxon>Burkholderiaceae</taxon>
        <taxon>Paraburkholderia</taxon>
    </lineage>
</organism>
<reference evidence="3 4" key="1">
    <citation type="submission" date="2019-03" db="EMBL/GenBank/DDBJ databases">
        <title>Paraburkholderia sp. 7MH5, isolated from subtropical forest soil.</title>
        <authorList>
            <person name="Gao Z.-H."/>
            <person name="Qiu L.-H."/>
        </authorList>
    </citation>
    <scope>NUCLEOTIDE SEQUENCE [LARGE SCALE GENOMIC DNA]</scope>
    <source>
        <strain evidence="3 4">7MH5</strain>
    </source>
</reference>
<evidence type="ECO:0000313" key="3">
    <source>
        <dbReference type="EMBL" id="QBR00894.1"/>
    </source>
</evidence>
<dbReference type="PROSITE" id="PS50222">
    <property type="entry name" value="EF_HAND_2"/>
    <property type="match status" value="1"/>
</dbReference>
<dbReference type="OrthoDB" id="5461251at2"/>
<dbReference type="InterPro" id="IPR002048">
    <property type="entry name" value="EF_hand_dom"/>
</dbReference>
<dbReference type="GO" id="GO:0005509">
    <property type="term" value="F:calcium ion binding"/>
    <property type="evidence" value="ECO:0007669"/>
    <property type="project" value="InterPro"/>
</dbReference>
<dbReference type="InterPro" id="IPR011992">
    <property type="entry name" value="EF-hand-dom_pair"/>
</dbReference>
<keyword evidence="4" id="KW-1185">Reference proteome</keyword>